<protein>
    <recommendedName>
        <fullName evidence="2">GTP cyclohydrolase 1 type 2 homolog</fullName>
    </recommendedName>
</protein>
<evidence type="ECO:0000256" key="4">
    <source>
        <dbReference type="PIRSR" id="PIRSR602678-1"/>
    </source>
</evidence>
<feature type="binding site" evidence="4">
    <location>
        <position position="65"/>
    </location>
    <ligand>
        <name>a divalent metal cation</name>
        <dbReference type="ChEBI" id="CHEBI:60240"/>
        <label>1</label>
    </ligand>
</feature>
<dbReference type="PANTHER" id="PTHR13799:SF14">
    <property type="entry name" value="GTP CYCLOHYDROLASE 1 TYPE 2 HOMOLOG"/>
    <property type="match status" value="1"/>
</dbReference>
<gene>
    <name evidence="5" type="ORF">IAD42_07380</name>
</gene>
<dbReference type="EMBL" id="DVJS01000181">
    <property type="protein sequence ID" value="HIS97778.1"/>
    <property type="molecule type" value="Genomic_DNA"/>
</dbReference>
<dbReference type="GO" id="GO:0005737">
    <property type="term" value="C:cytoplasm"/>
    <property type="evidence" value="ECO:0007669"/>
    <property type="project" value="TreeGrafter"/>
</dbReference>
<dbReference type="Pfam" id="PF01784">
    <property type="entry name" value="DUF34_NIF3"/>
    <property type="match status" value="1"/>
</dbReference>
<evidence type="ECO:0000256" key="1">
    <source>
        <dbReference type="ARBA" id="ARBA00006964"/>
    </source>
</evidence>
<feature type="binding site" evidence="4">
    <location>
        <position position="219"/>
    </location>
    <ligand>
        <name>a divalent metal cation</name>
        <dbReference type="ChEBI" id="CHEBI:60240"/>
        <label>1</label>
    </ligand>
</feature>
<reference evidence="5" key="1">
    <citation type="submission" date="2020-10" db="EMBL/GenBank/DDBJ databases">
        <authorList>
            <person name="Gilroy R."/>
        </authorList>
    </citation>
    <scope>NUCLEOTIDE SEQUENCE</scope>
    <source>
        <strain evidence="5">ChiHecec3B27-6122</strain>
    </source>
</reference>
<feature type="binding site" evidence="4">
    <location>
        <position position="104"/>
    </location>
    <ligand>
        <name>a divalent metal cation</name>
        <dbReference type="ChEBI" id="CHEBI:60240"/>
        <label>1</label>
    </ligand>
</feature>
<dbReference type="InterPro" id="IPR036069">
    <property type="entry name" value="DUF34/NIF3_sf"/>
</dbReference>
<feature type="binding site" evidence="4">
    <location>
        <position position="223"/>
    </location>
    <ligand>
        <name>a divalent metal cation</name>
        <dbReference type="ChEBI" id="CHEBI:60240"/>
        <label>1</label>
    </ligand>
</feature>
<sequence>MVRVNDVFERLNSRAPVELKMGFDNVGHLAGRADREVRRVLVTLDITDAVIEEAKAAGAQLIVSHHPLTFEGIKSVTDAGATERKFLAIVEAGMSAICMHTNLDAAEGGVNDALAAALDARVLEKLNKEENVSRLCELPETMEFGAFLALVKTRLGANGLRYAGPEKPVKRFGLCGGAGAGDLELAIAAGCDTYLTADVKHHQFIAANETGINLIDAGHYPTENVVVPVLKTWLETDFPGLEVMVSSHAQPERFYM</sequence>
<dbReference type="PANTHER" id="PTHR13799">
    <property type="entry name" value="NGG1 INTERACTING FACTOR 3"/>
    <property type="match status" value="1"/>
</dbReference>
<reference evidence="5" key="2">
    <citation type="journal article" date="2021" name="PeerJ">
        <title>Extensive microbial diversity within the chicken gut microbiome revealed by metagenomics and culture.</title>
        <authorList>
            <person name="Gilroy R."/>
            <person name="Ravi A."/>
            <person name="Getino M."/>
            <person name="Pursley I."/>
            <person name="Horton D.L."/>
            <person name="Alikhan N.F."/>
            <person name="Baker D."/>
            <person name="Gharbi K."/>
            <person name="Hall N."/>
            <person name="Watson M."/>
            <person name="Adriaenssens E.M."/>
            <person name="Foster-Nyarko E."/>
            <person name="Jarju S."/>
            <person name="Secka A."/>
            <person name="Antonio M."/>
            <person name="Oren A."/>
            <person name="Chaudhuri R.R."/>
            <person name="La Ragione R."/>
            <person name="Hildebrand F."/>
            <person name="Pallen M.J."/>
        </authorList>
    </citation>
    <scope>NUCLEOTIDE SEQUENCE</scope>
    <source>
        <strain evidence="5">ChiHecec3B27-6122</strain>
    </source>
</reference>
<evidence type="ECO:0000256" key="3">
    <source>
        <dbReference type="ARBA" id="ARBA00022723"/>
    </source>
</evidence>
<comment type="caution">
    <text evidence="5">The sequence shown here is derived from an EMBL/GenBank/DDBJ whole genome shotgun (WGS) entry which is preliminary data.</text>
</comment>
<dbReference type="InterPro" id="IPR002678">
    <property type="entry name" value="DUF34/NIF3"/>
</dbReference>
<evidence type="ECO:0000313" key="6">
    <source>
        <dbReference type="Proteomes" id="UP000886876"/>
    </source>
</evidence>
<name>A0A9D1G5V7_9FIRM</name>
<keyword evidence="3 4" id="KW-0479">Metal-binding</keyword>
<dbReference type="AlphaFoldDB" id="A0A9D1G5V7"/>
<accession>A0A9D1G5V7</accession>
<feature type="binding site" evidence="4">
    <location>
        <position position="66"/>
    </location>
    <ligand>
        <name>a divalent metal cation</name>
        <dbReference type="ChEBI" id="CHEBI:60240"/>
        <label>1</label>
    </ligand>
</feature>
<evidence type="ECO:0000313" key="5">
    <source>
        <dbReference type="EMBL" id="HIS97778.1"/>
    </source>
</evidence>
<organism evidence="5 6">
    <name type="scientific">Candidatus Scatomorpha pullistercoris</name>
    <dbReference type="NCBI Taxonomy" id="2840929"/>
    <lineage>
        <taxon>Bacteria</taxon>
        <taxon>Bacillati</taxon>
        <taxon>Bacillota</taxon>
        <taxon>Clostridia</taxon>
        <taxon>Eubacteriales</taxon>
        <taxon>Candidatus Scatomorpha</taxon>
    </lineage>
</organism>
<proteinExistence type="inferred from homology"/>
<comment type="similarity">
    <text evidence="1">Belongs to the GTP cyclohydrolase I type 2/NIF3 family.</text>
</comment>
<dbReference type="GO" id="GO:0046872">
    <property type="term" value="F:metal ion binding"/>
    <property type="evidence" value="ECO:0007669"/>
    <property type="project" value="UniProtKB-KW"/>
</dbReference>
<dbReference type="Proteomes" id="UP000886876">
    <property type="component" value="Unassembled WGS sequence"/>
</dbReference>
<evidence type="ECO:0000256" key="2">
    <source>
        <dbReference type="ARBA" id="ARBA00022112"/>
    </source>
</evidence>
<dbReference type="SUPFAM" id="SSF102705">
    <property type="entry name" value="NIF3 (NGG1p interacting factor 3)-like"/>
    <property type="match status" value="1"/>
</dbReference>
<dbReference type="NCBIfam" id="TIGR00486">
    <property type="entry name" value="YbgI_SA1388"/>
    <property type="match status" value="1"/>
</dbReference>
<dbReference type="FunFam" id="3.40.1390.30:FF:000001">
    <property type="entry name" value="GTP cyclohydrolase 1 type 2"/>
    <property type="match status" value="1"/>
</dbReference>
<dbReference type="Gene3D" id="3.40.1390.30">
    <property type="entry name" value="NIF3 (NGG1p interacting factor 3)-like"/>
    <property type="match status" value="2"/>
</dbReference>